<proteinExistence type="predicted"/>
<organism evidence="1">
    <name type="scientific">Arundo donax</name>
    <name type="common">Giant reed</name>
    <name type="synonym">Donax arundinaceus</name>
    <dbReference type="NCBI Taxonomy" id="35708"/>
    <lineage>
        <taxon>Eukaryota</taxon>
        <taxon>Viridiplantae</taxon>
        <taxon>Streptophyta</taxon>
        <taxon>Embryophyta</taxon>
        <taxon>Tracheophyta</taxon>
        <taxon>Spermatophyta</taxon>
        <taxon>Magnoliopsida</taxon>
        <taxon>Liliopsida</taxon>
        <taxon>Poales</taxon>
        <taxon>Poaceae</taxon>
        <taxon>PACMAD clade</taxon>
        <taxon>Arundinoideae</taxon>
        <taxon>Arundineae</taxon>
        <taxon>Arundo</taxon>
    </lineage>
</organism>
<dbReference type="EMBL" id="GBRH01230862">
    <property type="protein sequence ID" value="JAD67033.1"/>
    <property type="molecule type" value="Transcribed_RNA"/>
</dbReference>
<dbReference type="AlphaFoldDB" id="A0A0A9BXT9"/>
<reference evidence="1" key="1">
    <citation type="submission" date="2014-09" db="EMBL/GenBank/DDBJ databases">
        <authorList>
            <person name="Magalhaes I.L.F."/>
            <person name="Oliveira U."/>
            <person name="Santos F.R."/>
            <person name="Vidigal T.H.D.A."/>
            <person name="Brescovit A.D."/>
            <person name="Santos A.J."/>
        </authorList>
    </citation>
    <scope>NUCLEOTIDE SEQUENCE</scope>
    <source>
        <tissue evidence="1">Shoot tissue taken approximately 20 cm above the soil surface</tissue>
    </source>
</reference>
<accession>A0A0A9BXT9</accession>
<sequence length="112" mass="12257">MTLTTHSTALARSGLHSMGAAMTTSTSTARARAGRLWAWWKCTWGMVRSGRVQGTPLLPTRPILVVGTRCRSGAAVMARVVDPVASHRGGSTSWIWWRSYVQHLPPCCLPLR</sequence>
<evidence type="ECO:0000313" key="1">
    <source>
        <dbReference type="EMBL" id="JAD67033.1"/>
    </source>
</evidence>
<protein>
    <submittedName>
        <fullName evidence="1">Uncharacterized protein</fullName>
    </submittedName>
</protein>
<reference evidence="1" key="2">
    <citation type="journal article" date="2015" name="Data Brief">
        <title>Shoot transcriptome of the giant reed, Arundo donax.</title>
        <authorList>
            <person name="Barrero R.A."/>
            <person name="Guerrero F.D."/>
            <person name="Moolhuijzen P."/>
            <person name="Goolsby J.A."/>
            <person name="Tidwell J."/>
            <person name="Bellgard S.E."/>
            <person name="Bellgard M.I."/>
        </authorList>
    </citation>
    <scope>NUCLEOTIDE SEQUENCE</scope>
    <source>
        <tissue evidence="1">Shoot tissue taken approximately 20 cm above the soil surface</tissue>
    </source>
</reference>
<name>A0A0A9BXT9_ARUDO</name>